<reference evidence="3 4" key="1">
    <citation type="submission" date="2018-11" db="EMBL/GenBank/DDBJ databases">
        <title>Genomes From Bacteria Associated with the Canine Oral Cavity: a Test Case for Automated Genome-Based Taxonomic Assignment.</title>
        <authorList>
            <person name="Coil D.A."/>
            <person name="Jospin G."/>
            <person name="Darling A.E."/>
            <person name="Wallis C."/>
            <person name="Davis I.J."/>
            <person name="Harris S."/>
            <person name="Eisen J.A."/>
            <person name="Holcombe L.J."/>
            <person name="O'Flynn C."/>
        </authorList>
    </citation>
    <scope>NUCLEOTIDE SEQUENCE [LARGE SCALE GENOMIC DNA]</scope>
    <source>
        <strain evidence="3 4">OH770</strain>
    </source>
</reference>
<protein>
    <recommendedName>
        <fullName evidence="2">Methyltransferase domain-containing protein</fullName>
    </recommendedName>
</protein>
<feature type="region of interest" description="Disordered" evidence="1">
    <location>
        <begin position="35"/>
        <end position="54"/>
    </location>
</feature>
<organism evidence="3 4">
    <name type="scientific">Schaalia canis</name>
    <dbReference type="NCBI Taxonomy" id="100469"/>
    <lineage>
        <taxon>Bacteria</taxon>
        <taxon>Bacillati</taxon>
        <taxon>Actinomycetota</taxon>
        <taxon>Actinomycetes</taxon>
        <taxon>Actinomycetales</taxon>
        <taxon>Actinomycetaceae</taxon>
        <taxon>Schaalia</taxon>
    </lineage>
</organism>
<proteinExistence type="predicted"/>
<dbReference type="OrthoDB" id="5621386at2"/>
<evidence type="ECO:0000313" key="4">
    <source>
        <dbReference type="Proteomes" id="UP000280444"/>
    </source>
</evidence>
<evidence type="ECO:0000256" key="1">
    <source>
        <dbReference type="SAM" id="MobiDB-lite"/>
    </source>
</evidence>
<dbReference type="InterPro" id="IPR022744">
    <property type="entry name" value="MeTrfase_dom_put"/>
</dbReference>
<dbReference type="AlphaFoldDB" id="A0A3P1SIV5"/>
<dbReference type="RefSeq" id="WP_124867650.1">
    <property type="nucleotide sequence ID" value="NZ_RQZF01000001.1"/>
</dbReference>
<dbReference type="EMBL" id="RQZF01000001">
    <property type="protein sequence ID" value="RRC96252.1"/>
    <property type="molecule type" value="Genomic_DNA"/>
</dbReference>
<evidence type="ECO:0000259" key="2">
    <source>
        <dbReference type="Pfam" id="PF12147"/>
    </source>
</evidence>
<sequence length="326" mass="35491">MGGPLTGANLYAPFTAAGNITGTSVTALLSPADASTTDSTTAASNAATDSTAPPRHLTDAQAFLDEPITEGFRHIVRYCSDSLGIRERKDAVNALITDHLRQRHHNGHALDTMTMLSVGCGTALPVLEAMRQLYDDYGHCPRLILLDQDPVALKAAEELAARMGLAERIELQCHSLFTPRGTLLNLATVLKGRMLDVVEDSGLREYLPDTIYVHLTRARMRALVPGGLMVTSNMNVNRPQKEFLRGLMGWPIPVIHRTIMQGVRLHERAGISAQQLRIQVLPSGVYTVFSATTPHAQLLLVVHQAVVVVTPQDFAPGQCTVTKFEF</sequence>
<feature type="domain" description="Methyltransferase" evidence="2">
    <location>
        <begin position="84"/>
        <end position="288"/>
    </location>
</feature>
<comment type="caution">
    <text evidence="3">The sequence shown here is derived from an EMBL/GenBank/DDBJ whole genome shotgun (WGS) entry which is preliminary data.</text>
</comment>
<dbReference type="InterPro" id="IPR029063">
    <property type="entry name" value="SAM-dependent_MTases_sf"/>
</dbReference>
<evidence type="ECO:0000313" key="3">
    <source>
        <dbReference type="EMBL" id="RRC96252.1"/>
    </source>
</evidence>
<dbReference type="SUPFAM" id="SSF53335">
    <property type="entry name" value="S-adenosyl-L-methionine-dependent methyltransferases"/>
    <property type="match status" value="1"/>
</dbReference>
<gene>
    <name evidence="3" type="ORF">EII11_00905</name>
</gene>
<dbReference type="Gene3D" id="3.40.50.150">
    <property type="entry name" value="Vaccinia Virus protein VP39"/>
    <property type="match status" value="1"/>
</dbReference>
<dbReference type="Proteomes" id="UP000280444">
    <property type="component" value="Unassembled WGS sequence"/>
</dbReference>
<dbReference type="Pfam" id="PF12147">
    <property type="entry name" value="Methyltransf_20"/>
    <property type="match status" value="1"/>
</dbReference>
<name>A0A3P1SIV5_9ACTO</name>
<keyword evidence="4" id="KW-1185">Reference proteome</keyword>
<accession>A0A3P1SIV5</accession>